<keyword evidence="3" id="KW-0175">Coiled coil</keyword>
<accession>A0A1J5S940</accession>
<evidence type="ECO:0000256" key="1">
    <source>
        <dbReference type="ARBA" id="ARBA00009091"/>
    </source>
</evidence>
<dbReference type="InterPro" id="IPR005632">
    <property type="entry name" value="Chaperone_Skp"/>
</dbReference>
<evidence type="ECO:0000313" key="4">
    <source>
        <dbReference type="EMBL" id="OIR00741.1"/>
    </source>
</evidence>
<dbReference type="AlphaFoldDB" id="A0A1J5S940"/>
<evidence type="ECO:0000256" key="2">
    <source>
        <dbReference type="ARBA" id="ARBA00022729"/>
    </source>
</evidence>
<dbReference type="SMART" id="SM00935">
    <property type="entry name" value="OmpH"/>
    <property type="match status" value="1"/>
</dbReference>
<comment type="similarity">
    <text evidence="1">Belongs to the Skp family.</text>
</comment>
<dbReference type="GO" id="GO:0050821">
    <property type="term" value="P:protein stabilization"/>
    <property type="evidence" value="ECO:0007669"/>
    <property type="project" value="TreeGrafter"/>
</dbReference>
<reference evidence="4" key="1">
    <citation type="submission" date="2016-10" db="EMBL/GenBank/DDBJ databases">
        <title>Sequence of Gallionella enrichment culture.</title>
        <authorList>
            <person name="Poehlein A."/>
            <person name="Muehling M."/>
            <person name="Daniel R."/>
        </authorList>
    </citation>
    <scope>NUCLEOTIDE SEQUENCE</scope>
</reference>
<sequence length="144" mass="17126">MDSVQNQFNYFKEVRNALNSKDQELGKELAQMENNFRNKYQDLQKTGNTLSQAQLASKQQELVELDKDLKNRKQVMDQEMQDETVKKLQDVKKKIEDYLKEYNKDKGYSYIFASSPDLIYYKDTVYNITNDLLKGLNEIYKKKK</sequence>
<dbReference type="EMBL" id="MLJW01000092">
    <property type="protein sequence ID" value="OIR00741.1"/>
    <property type="molecule type" value="Genomic_DNA"/>
</dbReference>
<dbReference type="GO" id="GO:0051082">
    <property type="term" value="F:unfolded protein binding"/>
    <property type="evidence" value="ECO:0007669"/>
    <property type="project" value="InterPro"/>
</dbReference>
<organism evidence="4">
    <name type="scientific">mine drainage metagenome</name>
    <dbReference type="NCBI Taxonomy" id="410659"/>
    <lineage>
        <taxon>unclassified sequences</taxon>
        <taxon>metagenomes</taxon>
        <taxon>ecological metagenomes</taxon>
    </lineage>
</organism>
<dbReference type="PANTHER" id="PTHR35089:SF1">
    <property type="entry name" value="CHAPERONE PROTEIN SKP"/>
    <property type="match status" value="1"/>
</dbReference>
<dbReference type="PANTHER" id="PTHR35089">
    <property type="entry name" value="CHAPERONE PROTEIN SKP"/>
    <property type="match status" value="1"/>
</dbReference>
<comment type="caution">
    <text evidence="4">The sequence shown here is derived from an EMBL/GenBank/DDBJ whole genome shotgun (WGS) entry which is preliminary data.</text>
</comment>
<keyword evidence="2" id="KW-0732">Signal</keyword>
<protein>
    <submittedName>
        <fullName evidence="4">Outer membrane protein (OmpH-like)</fullName>
    </submittedName>
</protein>
<dbReference type="Pfam" id="PF03938">
    <property type="entry name" value="OmpH"/>
    <property type="match status" value="1"/>
</dbReference>
<evidence type="ECO:0000256" key="3">
    <source>
        <dbReference type="SAM" id="Coils"/>
    </source>
</evidence>
<dbReference type="Gene3D" id="3.30.910.20">
    <property type="entry name" value="Skp domain"/>
    <property type="match status" value="1"/>
</dbReference>
<proteinExistence type="inferred from homology"/>
<dbReference type="SUPFAM" id="SSF111384">
    <property type="entry name" value="OmpH-like"/>
    <property type="match status" value="1"/>
</dbReference>
<dbReference type="InterPro" id="IPR024930">
    <property type="entry name" value="Skp_dom_sf"/>
</dbReference>
<dbReference type="GO" id="GO:0005829">
    <property type="term" value="C:cytosol"/>
    <property type="evidence" value="ECO:0007669"/>
    <property type="project" value="TreeGrafter"/>
</dbReference>
<name>A0A1J5S940_9ZZZZ</name>
<feature type="coiled-coil region" evidence="3">
    <location>
        <begin position="15"/>
        <end position="105"/>
    </location>
</feature>
<gene>
    <name evidence="4" type="ORF">GALL_172660</name>
</gene>